<evidence type="ECO:0000313" key="1">
    <source>
        <dbReference type="EMBL" id="CCO19620.1"/>
    </source>
</evidence>
<dbReference type="PANTHER" id="PTHR12277">
    <property type="entry name" value="ALPHA/BETA HYDROLASE DOMAIN-CONTAINING PROTEIN"/>
    <property type="match status" value="1"/>
</dbReference>
<gene>
    <name evidence="1" type="ordered locus">Bathy14g01400</name>
</gene>
<dbReference type="STRING" id="41875.K8F473"/>
<name>K8F473_9CHLO</name>
<dbReference type="KEGG" id="bpg:Bathy14g01400"/>
<dbReference type="PANTHER" id="PTHR12277:SF81">
    <property type="entry name" value="PROTEIN ABHD13"/>
    <property type="match status" value="1"/>
</dbReference>
<dbReference type="AlphaFoldDB" id="K8F473"/>
<dbReference type="InterPro" id="IPR029058">
    <property type="entry name" value="AB_hydrolase_fold"/>
</dbReference>
<dbReference type="Gene3D" id="3.40.50.1820">
    <property type="entry name" value="alpha/beta hydrolase"/>
    <property type="match status" value="1"/>
</dbReference>
<dbReference type="eggNOG" id="KOG4391">
    <property type="taxonomic scope" value="Eukaryota"/>
</dbReference>
<proteinExistence type="predicted"/>
<dbReference type="EMBL" id="FO082265">
    <property type="protein sequence ID" value="CCO19620.1"/>
    <property type="molecule type" value="Genomic_DNA"/>
</dbReference>
<dbReference type="RefSeq" id="XP_007509163.1">
    <property type="nucleotide sequence ID" value="XM_007509101.1"/>
</dbReference>
<sequence length="287" mass="31525">MFFINTLLSEVLKISLYSGYAYLGSCCFAFLYQRKLQYFPDRSEYRIADGSCGYIHFVTEAEDGVELKGIYIVPNPEKQFSTLTLLHLHGNAGNIYHRLSWANLVHKQFGCGIVLLDYRGFGGSSGQISETGLILDANAGVDWIVKVSVSSCIIALHLESIGSAVALNISANVCKRPEVQGIVVEGGLCSCMELAQELIPILPVRYILKDKWTGVREAASEISRSSYFMSLHGAIDEIVPLSHGRGLFESVASGNKILRCFPRGGHNDLIGHPGYFGSLNSFYSKLL</sequence>
<protein>
    <submittedName>
        <fullName evidence="1">BEM46 family protein</fullName>
    </submittedName>
</protein>
<accession>K8F473</accession>
<organism evidence="1 2">
    <name type="scientific">Bathycoccus prasinos</name>
    <dbReference type="NCBI Taxonomy" id="41875"/>
    <lineage>
        <taxon>Eukaryota</taxon>
        <taxon>Viridiplantae</taxon>
        <taxon>Chlorophyta</taxon>
        <taxon>Mamiellophyceae</taxon>
        <taxon>Mamiellales</taxon>
        <taxon>Bathycoccaceae</taxon>
        <taxon>Bathycoccus</taxon>
    </lineage>
</organism>
<dbReference type="GeneID" id="19011789"/>
<dbReference type="Proteomes" id="UP000198341">
    <property type="component" value="Chromosome 14"/>
</dbReference>
<dbReference type="SUPFAM" id="SSF53474">
    <property type="entry name" value="alpha/beta-Hydrolases"/>
    <property type="match status" value="1"/>
</dbReference>
<keyword evidence="2" id="KW-1185">Reference proteome</keyword>
<reference evidence="1 2" key="1">
    <citation type="submission" date="2011-10" db="EMBL/GenBank/DDBJ databases">
        <authorList>
            <person name="Genoscope - CEA"/>
        </authorList>
    </citation>
    <scope>NUCLEOTIDE SEQUENCE [LARGE SCALE GENOMIC DNA]</scope>
    <source>
        <strain evidence="1 2">RCC 1105</strain>
    </source>
</reference>
<evidence type="ECO:0000313" key="2">
    <source>
        <dbReference type="Proteomes" id="UP000198341"/>
    </source>
</evidence>
<dbReference type="OrthoDB" id="10249433at2759"/>